<reference evidence="11 12" key="1">
    <citation type="submission" date="2016-10" db="EMBL/GenBank/DDBJ databases">
        <authorList>
            <person name="de Groot N.N."/>
        </authorList>
    </citation>
    <scope>NUCLEOTIDE SEQUENCE [LARGE SCALE GENOMIC DNA]</scope>
    <source>
        <strain evidence="11 12">DSM 16981</strain>
    </source>
</reference>
<evidence type="ECO:0000256" key="6">
    <source>
        <dbReference type="ARBA" id="ARBA00022822"/>
    </source>
</evidence>
<dbReference type="OrthoDB" id="9786954at2"/>
<name>A0A1G9ZEJ6_9FIRM</name>
<dbReference type="CDD" id="cd00405">
    <property type="entry name" value="PRAI"/>
    <property type="match status" value="1"/>
</dbReference>
<dbReference type="RefSeq" id="WP_091652042.1">
    <property type="nucleotide sequence ID" value="NZ_FNHQ01000029.1"/>
</dbReference>
<evidence type="ECO:0000256" key="2">
    <source>
        <dbReference type="ARBA" id="ARBA00004664"/>
    </source>
</evidence>
<dbReference type="PANTHER" id="PTHR42894:SF1">
    <property type="entry name" value="N-(5'-PHOSPHORIBOSYL)ANTHRANILATE ISOMERASE"/>
    <property type="match status" value="1"/>
</dbReference>
<dbReference type="GO" id="GO:0000162">
    <property type="term" value="P:L-tryptophan biosynthetic process"/>
    <property type="evidence" value="ECO:0007669"/>
    <property type="project" value="UniProtKB-UniRule"/>
</dbReference>
<evidence type="ECO:0000256" key="1">
    <source>
        <dbReference type="ARBA" id="ARBA00001164"/>
    </source>
</evidence>
<dbReference type="GO" id="GO:0004640">
    <property type="term" value="F:phosphoribosylanthranilate isomerase activity"/>
    <property type="evidence" value="ECO:0007669"/>
    <property type="project" value="UniProtKB-UniRule"/>
</dbReference>
<organism evidence="11 12">
    <name type="scientific">Megasphaera paucivorans</name>
    <dbReference type="NCBI Taxonomy" id="349095"/>
    <lineage>
        <taxon>Bacteria</taxon>
        <taxon>Bacillati</taxon>
        <taxon>Bacillota</taxon>
        <taxon>Negativicutes</taxon>
        <taxon>Veillonellales</taxon>
        <taxon>Veillonellaceae</taxon>
        <taxon>Megasphaera</taxon>
    </lineage>
</organism>
<comment type="pathway">
    <text evidence="2 9">Amino-acid biosynthesis; L-tryptophan biosynthesis; L-tryptophan from chorismate: step 3/5.</text>
</comment>
<keyword evidence="6 9" id="KW-0822">Tryptophan biosynthesis</keyword>
<feature type="domain" description="N-(5'phosphoribosyl) anthranilate isomerase (PRAI)" evidence="10">
    <location>
        <begin position="5"/>
        <end position="193"/>
    </location>
</feature>
<gene>
    <name evidence="9" type="primary">trpF</name>
    <name evidence="11" type="ORF">SAMN05660299_02290</name>
</gene>
<evidence type="ECO:0000256" key="8">
    <source>
        <dbReference type="ARBA" id="ARBA00023235"/>
    </source>
</evidence>
<evidence type="ECO:0000256" key="3">
    <source>
        <dbReference type="ARBA" id="ARBA00012572"/>
    </source>
</evidence>
<evidence type="ECO:0000259" key="10">
    <source>
        <dbReference type="Pfam" id="PF00697"/>
    </source>
</evidence>
<dbReference type="HAMAP" id="MF_00135">
    <property type="entry name" value="PRAI"/>
    <property type="match status" value="1"/>
</dbReference>
<evidence type="ECO:0000256" key="9">
    <source>
        <dbReference type="HAMAP-Rule" id="MF_00135"/>
    </source>
</evidence>
<dbReference type="STRING" id="349095.SAMN05660299_02290"/>
<sequence length="201" mass="22811">MIKVKLCGILRPCEIQWANEELPDYVGFVFAGEKRRIEDKTAGILRQMLNPHIPAVGVFVNETLEHIQQLVQLETIQWVQLHGQEDEMYIKRLRQHSKVPIIQAFSIESAADVQKACQSSADYVLFDHGRGGTGQCFDWTLIENIKRPFFLAGGICTANVEKARHLHPFALDVSSGVEIQGCKDRDKIRQFIRQVHCGTAQ</sequence>
<dbReference type="InterPro" id="IPR044643">
    <property type="entry name" value="TrpF_fam"/>
</dbReference>
<dbReference type="AlphaFoldDB" id="A0A1G9ZEJ6"/>
<dbReference type="EC" id="5.3.1.24" evidence="3 9"/>
<evidence type="ECO:0000256" key="4">
    <source>
        <dbReference type="ARBA" id="ARBA00022272"/>
    </source>
</evidence>
<protein>
    <recommendedName>
        <fullName evidence="4 9">N-(5'-phosphoribosyl)anthranilate isomerase</fullName>
        <shortName evidence="9">PRAI</shortName>
        <ecNumber evidence="3 9">5.3.1.24</ecNumber>
    </recommendedName>
</protein>
<keyword evidence="5 9" id="KW-0028">Amino-acid biosynthesis</keyword>
<keyword evidence="12" id="KW-1185">Reference proteome</keyword>
<comment type="catalytic activity">
    <reaction evidence="1 9">
        <text>N-(5-phospho-beta-D-ribosyl)anthranilate = 1-(2-carboxyphenylamino)-1-deoxy-D-ribulose 5-phosphate</text>
        <dbReference type="Rhea" id="RHEA:21540"/>
        <dbReference type="ChEBI" id="CHEBI:18277"/>
        <dbReference type="ChEBI" id="CHEBI:58613"/>
        <dbReference type="EC" id="5.3.1.24"/>
    </reaction>
</comment>
<keyword evidence="7 9" id="KW-0057">Aromatic amino acid biosynthesis</keyword>
<accession>A0A1G9ZEJ6</accession>
<dbReference type="InterPro" id="IPR013785">
    <property type="entry name" value="Aldolase_TIM"/>
</dbReference>
<comment type="similarity">
    <text evidence="9">Belongs to the TrpF family.</text>
</comment>
<dbReference type="Proteomes" id="UP000199309">
    <property type="component" value="Unassembled WGS sequence"/>
</dbReference>
<dbReference type="PANTHER" id="PTHR42894">
    <property type="entry name" value="N-(5'-PHOSPHORIBOSYL)ANTHRANILATE ISOMERASE"/>
    <property type="match status" value="1"/>
</dbReference>
<dbReference type="InterPro" id="IPR001240">
    <property type="entry name" value="PRAI_dom"/>
</dbReference>
<keyword evidence="8 9" id="KW-0413">Isomerase</keyword>
<dbReference type="InterPro" id="IPR011060">
    <property type="entry name" value="RibuloseP-bd_barrel"/>
</dbReference>
<evidence type="ECO:0000256" key="7">
    <source>
        <dbReference type="ARBA" id="ARBA00023141"/>
    </source>
</evidence>
<proteinExistence type="inferred from homology"/>
<dbReference type="Gene3D" id="3.20.20.70">
    <property type="entry name" value="Aldolase class I"/>
    <property type="match status" value="1"/>
</dbReference>
<dbReference type="Pfam" id="PF00697">
    <property type="entry name" value="PRAI"/>
    <property type="match status" value="1"/>
</dbReference>
<dbReference type="SUPFAM" id="SSF51366">
    <property type="entry name" value="Ribulose-phoshate binding barrel"/>
    <property type="match status" value="1"/>
</dbReference>
<evidence type="ECO:0000313" key="11">
    <source>
        <dbReference type="EMBL" id="SDN19066.1"/>
    </source>
</evidence>
<dbReference type="UniPathway" id="UPA00035">
    <property type="reaction ID" value="UER00042"/>
</dbReference>
<dbReference type="EMBL" id="FNHQ01000029">
    <property type="protein sequence ID" value="SDN19066.1"/>
    <property type="molecule type" value="Genomic_DNA"/>
</dbReference>
<evidence type="ECO:0000256" key="5">
    <source>
        <dbReference type="ARBA" id="ARBA00022605"/>
    </source>
</evidence>
<evidence type="ECO:0000313" key="12">
    <source>
        <dbReference type="Proteomes" id="UP000199309"/>
    </source>
</evidence>